<dbReference type="EnsemblPlants" id="AUR62016549-RA">
    <property type="protein sequence ID" value="AUR62016549-RA:cds"/>
    <property type="gene ID" value="AUR62016549"/>
</dbReference>
<dbReference type="GO" id="GO:0003676">
    <property type="term" value="F:nucleic acid binding"/>
    <property type="evidence" value="ECO:0007669"/>
    <property type="project" value="InterPro"/>
</dbReference>
<dbReference type="SUPFAM" id="SSF57756">
    <property type="entry name" value="Retrovirus zinc finger-like domains"/>
    <property type="match status" value="1"/>
</dbReference>
<dbReference type="Gene3D" id="4.10.60.10">
    <property type="entry name" value="Zinc finger, CCHC-type"/>
    <property type="match status" value="1"/>
</dbReference>
<dbReference type="InterPro" id="IPR036875">
    <property type="entry name" value="Znf_CCHC_sf"/>
</dbReference>
<name>A0A803LNM0_CHEQI</name>
<sequence>MSRKLILGEKEEMKIERYIKGLTPSIPHKVETSNYVFFDDVLSALNSNNSSNEGKMIVVTPEQTALAKKVCFKCQGVGHIARDCGNEVTVSKKEHRMLLAYLDQEEKVKESACLLNTEEEFDFKEFEGQEKITPKPEHRHIDILTRMRGCCMVVGMVVGGMVAWCVEHLVDAWELSVLLLVLWTMVRNHWFIEFKIFIRFSSSLHSKIKYSGCNNHVCLGRFSHFPTPGLDKLSLTSFVQSYSCGVVLFRAVLTTSNKAKKKDGVLPIAAEVYESNRSIDVGNDEIELMGEKTYQVMGEYLEKLEEYKNKGVEINPDKVYLEVVGMQKNGKFYGIGSASQMYYKRNPTSHP</sequence>
<organism evidence="3 4">
    <name type="scientific">Chenopodium quinoa</name>
    <name type="common">Quinoa</name>
    <dbReference type="NCBI Taxonomy" id="63459"/>
    <lineage>
        <taxon>Eukaryota</taxon>
        <taxon>Viridiplantae</taxon>
        <taxon>Streptophyta</taxon>
        <taxon>Embryophyta</taxon>
        <taxon>Tracheophyta</taxon>
        <taxon>Spermatophyta</taxon>
        <taxon>Magnoliopsida</taxon>
        <taxon>eudicotyledons</taxon>
        <taxon>Gunneridae</taxon>
        <taxon>Pentapetalae</taxon>
        <taxon>Caryophyllales</taxon>
        <taxon>Chenopodiaceae</taxon>
        <taxon>Chenopodioideae</taxon>
        <taxon>Atripliceae</taxon>
        <taxon>Chenopodium</taxon>
    </lineage>
</organism>
<dbReference type="Pfam" id="PF00098">
    <property type="entry name" value="zf-CCHC"/>
    <property type="match status" value="1"/>
</dbReference>
<keyword evidence="1" id="KW-0863">Zinc-finger</keyword>
<evidence type="ECO:0000256" key="1">
    <source>
        <dbReference type="PROSITE-ProRule" id="PRU00047"/>
    </source>
</evidence>
<dbReference type="SMART" id="SM00343">
    <property type="entry name" value="ZnF_C2HC"/>
    <property type="match status" value="1"/>
</dbReference>
<evidence type="ECO:0000313" key="4">
    <source>
        <dbReference type="Proteomes" id="UP000596660"/>
    </source>
</evidence>
<proteinExistence type="predicted"/>
<feature type="domain" description="CCHC-type" evidence="2">
    <location>
        <begin position="71"/>
        <end position="84"/>
    </location>
</feature>
<protein>
    <recommendedName>
        <fullName evidence="2">CCHC-type domain-containing protein</fullName>
    </recommendedName>
</protein>
<evidence type="ECO:0000313" key="3">
    <source>
        <dbReference type="EnsemblPlants" id="AUR62016549-RA:cds"/>
    </source>
</evidence>
<reference evidence="3" key="1">
    <citation type="journal article" date="2017" name="Nature">
        <title>The genome of Chenopodium quinoa.</title>
        <authorList>
            <person name="Jarvis D.E."/>
            <person name="Ho Y.S."/>
            <person name="Lightfoot D.J."/>
            <person name="Schmoeckel S.M."/>
            <person name="Li B."/>
            <person name="Borm T.J.A."/>
            <person name="Ohyanagi H."/>
            <person name="Mineta K."/>
            <person name="Michell C.T."/>
            <person name="Saber N."/>
            <person name="Kharbatia N.M."/>
            <person name="Rupper R.R."/>
            <person name="Sharp A.R."/>
            <person name="Dally N."/>
            <person name="Boughton B.A."/>
            <person name="Woo Y.H."/>
            <person name="Gao G."/>
            <person name="Schijlen E.G.W.M."/>
            <person name="Guo X."/>
            <person name="Momin A.A."/>
            <person name="Negrao S."/>
            <person name="Al-Babili S."/>
            <person name="Gehring C."/>
            <person name="Roessner U."/>
            <person name="Jung C."/>
            <person name="Murphy K."/>
            <person name="Arold S.T."/>
            <person name="Gojobori T."/>
            <person name="van der Linden C.G."/>
            <person name="van Loo E.N."/>
            <person name="Jellen E.N."/>
            <person name="Maughan P.J."/>
            <person name="Tester M."/>
        </authorList>
    </citation>
    <scope>NUCLEOTIDE SEQUENCE [LARGE SCALE GENOMIC DNA]</scope>
    <source>
        <strain evidence="3">cv. PI 614886</strain>
    </source>
</reference>
<dbReference type="Proteomes" id="UP000596660">
    <property type="component" value="Unplaced"/>
</dbReference>
<reference evidence="3" key="2">
    <citation type="submission" date="2021-03" db="UniProtKB">
        <authorList>
            <consortium name="EnsemblPlants"/>
        </authorList>
    </citation>
    <scope>IDENTIFICATION</scope>
</reference>
<dbReference type="PROSITE" id="PS50158">
    <property type="entry name" value="ZF_CCHC"/>
    <property type="match status" value="1"/>
</dbReference>
<evidence type="ECO:0000259" key="2">
    <source>
        <dbReference type="PROSITE" id="PS50158"/>
    </source>
</evidence>
<dbReference type="InterPro" id="IPR001878">
    <property type="entry name" value="Znf_CCHC"/>
</dbReference>
<dbReference type="GO" id="GO:0008270">
    <property type="term" value="F:zinc ion binding"/>
    <property type="evidence" value="ECO:0007669"/>
    <property type="project" value="UniProtKB-KW"/>
</dbReference>
<keyword evidence="1" id="KW-0862">Zinc</keyword>
<dbReference type="AlphaFoldDB" id="A0A803LNM0"/>
<keyword evidence="1" id="KW-0479">Metal-binding</keyword>
<dbReference type="Gramene" id="AUR62016549-RA">
    <property type="protein sequence ID" value="AUR62016549-RA:cds"/>
    <property type="gene ID" value="AUR62016549"/>
</dbReference>
<accession>A0A803LNM0</accession>
<keyword evidence="4" id="KW-1185">Reference proteome</keyword>